<organism evidence="1 2">
    <name type="scientific">Acanthoscelides obtectus</name>
    <name type="common">Bean weevil</name>
    <name type="synonym">Bruchus obtectus</name>
    <dbReference type="NCBI Taxonomy" id="200917"/>
    <lineage>
        <taxon>Eukaryota</taxon>
        <taxon>Metazoa</taxon>
        <taxon>Ecdysozoa</taxon>
        <taxon>Arthropoda</taxon>
        <taxon>Hexapoda</taxon>
        <taxon>Insecta</taxon>
        <taxon>Pterygota</taxon>
        <taxon>Neoptera</taxon>
        <taxon>Endopterygota</taxon>
        <taxon>Coleoptera</taxon>
        <taxon>Polyphaga</taxon>
        <taxon>Cucujiformia</taxon>
        <taxon>Chrysomeloidea</taxon>
        <taxon>Chrysomelidae</taxon>
        <taxon>Bruchinae</taxon>
        <taxon>Bruchini</taxon>
        <taxon>Acanthoscelides</taxon>
    </lineage>
</organism>
<evidence type="ECO:0000313" key="1">
    <source>
        <dbReference type="EMBL" id="CAH1964639.1"/>
    </source>
</evidence>
<dbReference type="AlphaFoldDB" id="A0A9P0K099"/>
<comment type="caution">
    <text evidence="1">The sequence shown here is derived from an EMBL/GenBank/DDBJ whole genome shotgun (WGS) entry which is preliminary data.</text>
</comment>
<reference evidence="1" key="1">
    <citation type="submission" date="2022-03" db="EMBL/GenBank/DDBJ databases">
        <authorList>
            <person name="Sayadi A."/>
        </authorList>
    </citation>
    <scope>NUCLEOTIDE SEQUENCE</scope>
</reference>
<proteinExistence type="predicted"/>
<keyword evidence="2" id="KW-1185">Reference proteome</keyword>
<evidence type="ECO:0000313" key="2">
    <source>
        <dbReference type="Proteomes" id="UP001152888"/>
    </source>
</evidence>
<dbReference type="Proteomes" id="UP001152888">
    <property type="component" value="Unassembled WGS sequence"/>
</dbReference>
<name>A0A9P0K099_ACAOB</name>
<dbReference type="EMBL" id="CAKOFQ010006717">
    <property type="protein sequence ID" value="CAH1964639.1"/>
    <property type="molecule type" value="Genomic_DNA"/>
</dbReference>
<accession>A0A9P0K099</accession>
<dbReference type="OrthoDB" id="1875751at2759"/>
<gene>
    <name evidence="1" type="ORF">ACAOBT_LOCUS5926</name>
</gene>
<sequence length="62" mass="7029">MLSLKRQQIIKGLTERSASHCSCLRYGVLASYDIFKLSSYELLPTDRSSASKYQMLIGEKRG</sequence>
<protein>
    <submittedName>
        <fullName evidence="1">Uncharacterized protein</fullName>
    </submittedName>
</protein>